<keyword evidence="1" id="KW-0812">Transmembrane</keyword>
<protein>
    <submittedName>
        <fullName evidence="2">Uncharacterized protein</fullName>
    </submittedName>
</protein>
<dbReference type="RefSeq" id="WP_174003297.1">
    <property type="nucleotide sequence ID" value="NZ_JAAMCP010000014.1"/>
</dbReference>
<evidence type="ECO:0000256" key="1">
    <source>
        <dbReference type="SAM" id="Phobius"/>
    </source>
</evidence>
<dbReference type="Proteomes" id="UP000822331">
    <property type="component" value="Unassembled WGS sequence"/>
</dbReference>
<evidence type="ECO:0000313" key="2">
    <source>
        <dbReference type="EMBL" id="NTF39455.1"/>
    </source>
</evidence>
<name>A0ABX2J9E0_9HYPH</name>
<proteinExistence type="predicted"/>
<keyword evidence="1" id="KW-1133">Transmembrane helix</keyword>
<feature type="transmembrane region" description="Helical" evidence="1">
    <location>
        <begin position="100"/>
        <end position="118"/>
    </location>
</feature>
<keyword evidence="1" id="KW-0472">Membrane</keyword>
<reference evidence="2 3" key="1">
    <citation type="journal article" date="2020" name="Science">
        <title>Unexpected conservation and global transmission of agrobacterial virulence plasmids.</title>
        <authorList>
            <person name="Weisberg A.J."/>
            <person name="Davis E.W. 2nd"/>
            <person name="Tabima J."/>
            <person name="Belcher M.S."/>
            <person name="Miller M."/>
            <person name="Kuo C.H."/>
            <person name="Loper J.E."/>
            <person name="Grunwald N.J."/>
            <person name="Putnam M.L."/>
            <person name="Chang J.H."/>
        </authorList>
    </citation>
    <scope>NUCLEOTIDE SEQUENCE [LARGE SCALE GENOMIC DNA]</scope>
    <source>
        <strain evidence="2 3">A19/93</strain>
    </source>
</reference>
<keyword evidence="3" id="KW-1185">Reference proteome</keyword>
<accession>A0ABX2J9E0</accession>
<comment type="caution">
    <text evidence="2">The sequence shown here is derived from an EMBL/GenBank/DDBJ whole genome shotgun (WGS) entry which is preliminary data.</text>
</comment>
<gene>
    <name evidence="2" type="ORF">G6L72_22385</name>
</gene>
<sequence length="119" mass="12580">MPFFLVTHTALVEADNEDAAAYDVVETIRSGVAVPVSVKSDELTSRTVILPASRSASVLEVANPETTTEVTSPEIKLGPDRPIADNDVVAVTDKSAVSPAFWQGVGLGIIAMVAIWFLI</sequence>
<organism evidence="2 3">
    <name type="scientific">Agrobacterium rubi</name>
    <dbReference type="NCBI Taxonomy" id="28099"/>
    <lineage>
        <taxon>Bacteria</taxon>
        <taxon>Pseudomonadati</taxon>
        <taxon>Pseudomonadota</taxon>
        <taxon>Alphaproteobacteria</taxon>
        <taxon>Hyphomicrobiales</taxon>
        <taxon>Rhizobiaceae</taxon>
        <taxon>Rhizobium/Agrobacterium group</taxon>
        <taxon>Agrobacterium</taxon>
    </lineage>
</organism>
<evidence type="ECO:0000313" key="3">
    <source>
        <dbReference type="Proteomes" id="UP000822331"/>
    </source>
</evidence>
<dbReference type="EMBL" id="JAAMCP010000014">
    <property type="protein sequence ID" value="NTF39455.1"/>
    <property type="molecule type" value="Genomic_DNA"/>
</dbReference>